<dbReference type="RefSeq" id="WP_207882936.1">
    <property type="nucleotide sequence ID" value="NZ_JAFVMF010000020.1"/>
</dbReference>
<accession>A0ABS3LZI5</accession>
<keyword evidence="1" id="KW-1133">Transmembrane helix</keyword>
<dbReference type="Proteomes" id="UP000664771">
    <property type="component" value="Unassembled WGS sequence"/>
</dbReference>
<name>A0ABS3LZI5_9PROT</name>
<proteinExistence type="predicted"/>
<feature type="transmembrane region" description="Helical" evidence="1">
    <location>
        <begin position="36"/>
        <end position="53"/>
    </location>
</feature>
<gene>
    <name evidence="2" type="ORF">J2D73_16160</name>
</gene>
<keyword evidence="1" id="KW-0472">Membrane</keyword>
<reference evidence="2 3" key="1">
    <citation type="submission" date="2021-03" db="EMBL/GenBank/DDBJ databases">
        <title>The complete genome sequence of Acetobacter sacchari TBRC 11175.</title>
        <authorList>
            <person name="Charoenyingcharoen P."/>
            <person name="Yukphan P."/>
        </authorList>
    </citation>
    <scope>NUCLEOTIDE SEQUENCE [LARGE SCALE GENOMIC DNA]</scope>
    <source>
        <strain evidence="2 3">TBRC 11175</strain>
    </source>
</reference>
<protein>
    <recommendedName>
        <fullName evidence="4">DUF5658 domain-containing protein</fullName>
    </recommendedName>
</protein>
<evidence type="ECO:0000313" key="2">
    <source>
        <dbReference type="EMBL" id="MBO1361322.1"/>
    </source>
</evidence>
<evidence type="ECO:0000313" key="3">
    <source>
        <dbReference type="Proteomes" id="UP000664771"/>
    </source>
</evidence>
<dbReference type="EMBL" id="JAFVMF010000020">
    <property type="protein sequence ID" value="MBO1361322.1"/>
    <property type="molecule type" value="Genomic_DNA"/>
</dbReference>
<keyword evidence="1" id="KW-0812">Transmembrane</keyword>
<keyword evidence="3" id="KW-1185">Reference proteome</keyword>
<comment type="caution">
    <text evidence="2">The sequence shown here is derived from an EMBL/GenBank/DDBJ whole genome shotgun (WGS) entry which is preliminary data.</text>
</comment>
<organism evidence="2 3">
    <name type="scientific">Acetobacter sacchari</name>
    <dbReference type="NCBI Taxonomy" id="2661687"/>
    <lineage>
        <taxon>Bacteria</taxon>
        <taxon>Pseudomonadati</taxon>
        <taxon>Pseudomonadota</taxon>
        <taxon>Alphaproteobacteria</taxon>
        <taxon>Acetobacterales</taxon>
        <taxon>Acetobacteraceae</taxon>
        <taxon>Acetobacter</taxon>
    </lineage>
</organism>
<sequence>MTASPDLTSGPDASEVFEQDLFPVWRIAEIIPYSDIFRVTIGAGLFKFVVLLARSGRLKAARLMISAVVTGVGAISMN</sequence>
<evidence type="ECO:0000256" key="1">
    <source>
        <dbReference type="SAM" id="Phobius"/>
    </source>
</evidence>
<evidence type="ECO:0008006" key="4">
    <source>
        <dbReference type="Google" id="ProtNLM"/>
    </source>
</evidence>